<dbReference type="GO" id="GO:0005886">
    <property type="term" value="C:plasma membrane"/>
    <property type="evidence" value="ECO:0007669"/>
    <property type="project" value="TreeGrafter"/>
</dbReference>
<dbReference type="EMBL" id="JABDJR010000067">
    <property type="protein sequence ID" value="NNF05514.1"/>
    <property type="molecule type" value="Genomic_DNA"/>
</dbReference>
<dbReference type="InterPro" id="IPR043128">
    <property type="entry name" value="Rev_trsase/Diguanyl_cyclase"/>
</dbReference>
<dbReference type="Pfam" id="PF00990">
    <property type="entry name" value="GGDEF"/>
    <property type="match status" value="1"/>
</dbReference>
<dbReference type="GO" id="GO:0052621">
    <property type="term" value="F:diguanylate cyclase activity"/>
    <property type="evidence" value="ECO:0007669"/>
    <property type="project" value="TreeGrafter"/>
</dbReference>
<dbReference type="Proteomes" id="UP000547674">
    <property type="component" value="Unassembled WGS sequence"/>
</dbReference>
<feature type="domain" description="GGDEF" evidence="1">
    <location>
        <begin position="204"/>
        <end position="336"/>
    </location>
</feature>
<dbReference type="Pfam" id="PF13185">
    <property type="entry name" value="GAF_2"/>
    <property type="match status" value="1"/>
</dbReference>
<organism evidence="2 3">
    <name type="scientific">Eiseniibacteriota bacterium</name>
    <dbReference type="NCBI Taxonomy" id="2212470"/>
    <lineage>
        <taxon>Bacteria</taxon>
        <taxon>Candidatus Eiseniibacteriota</taxon>
    </lineage>
</organism>
<dbReference type="InterPro" id="IPR000160">
    <property type="entry name" value="GGDEF_dom"/>
</dbReference>
<gene>
    <name evidence="2" type="ORF">HKN21_02020</name>
</gene>
<dbReference type="InterPro" id="IPR029787">
    <property type="entry name" value="Nucleotide_cyclase"/>
</dbReference>
<dbReference type="AlphaFoldDB" id="A0A7Y2E926"/>
<protein>
    <submittedName>
        <fullName evidence="2">GGDEF domain-containing protein</fullName>
    </submittedName>
</protein>
<reference evidence="2 3" key="1">
    <citation type="submission" date="2020-03" db="EMBL/GenBank/DDBJ databases">
        <title>Metabolic flexibility allows generalist bacteria to become dominant in a frequently disturbed ecosystem.</title>
        <authorList>
            <person name="Chen Y.-J."/>
            <person name="Leung P.M."/>
            <person name="Bay S.K."/>
            <person name="Hugenholtz P."/>
            <person name="Kessler A.J."/>
            <person name="Shelley G."/>
            <person name="Waite D.W."/>
            <person name="Cook P.L."/>
            <person name="Greening C."/>
        </authorList>
    </citation>
    <scope>NUCLEOTIDE SEQUENCE [LARGE SCALE GENOMIC DNA]</scope>
    <source>
        <strain evidence="2">SS_bin_28</strain>
    </source>
</reference>
<dbReference type="Gene3D" id="3.30.450.40">
    <property type="match status" value="1"/>
</dbReference>
<dbReference type="SUPFAM" id="SSF55073">
    <property type="entry name" value="Nucleotide cyclase"/>
    <property type="match status" value="1"/>
</dbReference>
<dbReference type="Gene3D" id="3.30.70.270">
    <property type="match status" value="1"/>
</dbReference>
<proteinExistence type="predicted"/>
<dbReference type="GO" id="GO:0043709">
    <property type="term" value="P:cell adhesion involved in single-species biofilm formation"/>
    <property type="evidence" value="ECO:0007669"/>
    <property type="project" value="TreeGrafter"/>
</dbReference>
<dbReference type="PANTHER" id="PTHR45138:SF9">
    <property type="entry name" value="DIGUANYLATE CYCLASE DGCM-RELATED"/>
    <property type="match status" value="1"/>
</dbReference>
<dbReference type="InterPro" id="IPR050469">
    <property type="entry name" value="Diguanylate_Cyclase"/>
</dbReference>
<dbReference type="SUPFAM" id="SSF55781">
    <property type="entry name" value="GAF domain-like"/>
    <property type="match status" value="1"/>
</dbReference>
<sequence>MRSMEPIQIQELLKTLGNLADLESGQRDLGGVLNRIPQLVKETLNVSHAYCAVALETSSLVASSGTKDTFVRSDSWEGPGVLAREAIEHKQTQLWQESDIGDGPSPSDRLDADNIKSWVCVPLSLTHPRQGVLVAACENGPIDEASIQLLEQLGAYLEVILRNLIDYQRNEALALTDELTRLYNFRFLKAALRREMERASRYGQMFSIIMIDVDHLKAYNDQHGHLKGSELLRQLAGILSRSSRAIDLVAKYGGDEFLVILPQTRLEGAVSMANRIREAVAQTAFPHCEAGHMTVSIGVAAYPQHGETVQSLVSAADEALFAAKRANRNCVIPAEKPGNDGLIMDAA</sequence>
<evidence type="ECO:0000313" key="2">
    <source>
        <dbReference type="EMBL" id="NNF05514.1"/>
    </source>
</evidence>
<dbReference type="PROSITE" id="PS50887">
    <property type="entry name" value="GGDEF"/>
    <property type="match status" value="1"/>
</dbReference>
<evidence type="ECO:0000259" key="1">
    <source>
        <dbReference type="PROSITE" id="PS50887"/>
    </source>
</evidence>
<accession>A0A7Y2E926</accession>
<dbReference type="PANTHER" id="PTHR45138">
    <property type="entry name" value="REGULATORY COMPONENTS OF SENSORY TRANSDUCTION SYSTEM"/>
    <property type="match status" value="1"/>
</dbReference>
<name>A0A7Y2E926_UNCEI</name>
<evidence type="ECO:0000313" key="3">
    <source>
        <dbReference type="Proteomes" id="UP000547674"/>
    </source>
</evidence>
<dbReference type="InterPro" id="IPR003018">
    <property type="entry name" value="GAF"/>
</dbReference>
<dbReference type="InterPro" id="IPR029016">
    <property type="entry name" value="GAF-like_dom_sf"/>
</dbReference>
<comment type="caution">
    <text evidence="2">The sequence shown here is derived from an EMBL/GenBank/DDBJ whole genome shotgun (WGS) entry which is preliminary data.</text>
</comment>
<dbReference type="GO" id="GO:1902201">
    <property type="term" value="P:negative regulation of bacterial-type flagellum-dependent cell motility"/>
    <property type="evidence" value="ECO:0007669"/>
    <property type="project" value="TreeGrafter"/>
</dbReference>
<dbReference type="FunFam" id="3.30.70.270:FF:000001">
    <property type="entry name" value="Diguanylate cyclase domain protein"/>
    <property type="match status" value="1"/>
</dbReference>
<dbReference type="NCBIfam" id="TIGR00254">
    <property type="entry name" value="GGDEF"/>
    <property type="match status" value="1"/>
</dbReference>
<dbReference type="CDD" id="cd01949">
    <property type="entry name" value="GGDEF"/>
    <property type="match status" value="1"/>
</dbReference>
<dbReference type="SMART" id="SM00267">
    <property type="entry name" value="GGDEF"/>
    <property type="match status" value="1"/>
</dbReference>